<evidence type="ECO:0000313" key="2">
    <source>
        <dbReference type="Proteomes" id="UP001187192"/>
    </source>
</evidence>
<sequence length="69" mass="7488">MKSRGMHPNAPITVLMSPEKGNMAATVVAMTTDNDRKTNLGIVLRTENCSIFRSANLRSSTSFVGCKQT</sequence>
<dbReference type="EMBL" id="BTGU01000402">
    <property type="protein sequence ID" value="GMN67076.1"/>
    <property type="molecule type" value="Genomic_DNA"/>
</dbReference>
<keyword evidence="2" id="KW-1185">Reference proteome</keyword>
<name>A0AA88E3Q6_FICCA</name>
<accession>A0AA88E3Q6</accession>
<protein>
    <submittedName>
        <fullName evidence="1">Uncharacterized protein</fullName>
    </submittedName>
</protein>
<proteinExistence type="predicted"/>
<gene>
    <name evidence="1" type="ORF">TIFTF001_036140</name>
</gene>
<evidence type="ECO:0000313" key="1">
    <source>
        <dbReference type="EMBL" id="GMN67076.1"/>
    </source>
</evidence>
<comment type="caution">
    <text evidence="1">The sequence shown here is derived from an EMBL/GenBank/DDBJ whole genome shotgun (WGS) entry which is preliminary data.</text>
</comment>
<dbReference type="Proteomes" id="UP001187192">
    <property type="component" value="Unassembled WGS sequence"/>
</dbReference>
<organism evidence="1 2">
    <name type="scientific">Ficus carica</name>
    <name type="common">Common fig</name>
    <dbReference type="NCBI Taxonomy" id="3494"/>
    <lineage>
        <taxon>Eukaryota</taxon>
        <taxon>Viridiplantae</taxon>
        <taxon>Streptophyta</taxon>
        <taxon>Embryophyta</taxon>
        <taxon>Tracheophyta</taxon>
        <taxon>Spermatophyta</taxon>
        <taxon>Magnoliopsida</taxon>
        <taxon>eudicotyledons</taxon>
        <taxon>Gunneridae</taxon>
        <taxon>Pentapetalae</taxon>
        <taxon>rosids</taxon>
        <taxon>fabids</taxon>
        <taxon>Rosales</taxon>
        <taxon>Moraceae</taxon>
        <taxon>Ficeae</taxon>
        <taxon>Ficus</taxon>
    </lineage>
</organism>
<dbReference type="AlphaFoldDB" id="A0AA88E3Q6"/>
<reference evidence="1" key="1">
    <citation type="submission" date="2023-07" db="EMBL/GenBank/DDBJ databases">
        <title>draft genome sequence of fig (Ficus carica).</title>
        <authorList>
            <person name="Takahashi T."/>
            <person name="Nishimura K."/>
        </authorList>
    </citation>
    <scope>NUCLEOTIDE SEQUENCE</scope>
</reference>